<dbReference type="InterPro" id="IPR005135">
    <property type="entry name" value="Endo/exonuclease/phosphatase"/>
</dbReference>
<sequence length="587" mass="68287">MKEMLRKNKVTIVFFQETKLRAFSQGSAGGNAIFWDSSEVEVIETEEGQYSLAVHFRSLKDNKHWVALSVYGPTTYSQRQDFRYELSAIIQLWSLPWIVGGDFNVIRYCSEKSGGRNCLTPSMLQFNELVDELSLIEPALTGAQFTWSNGRSRPILAKLDRFFVSHEWLDMHKDIIGKVLTRSTSDHRPILIETDPESWGPPPFRFEEGWLLEENFKDKMKVWWQECEIRGTTCYVFSQKLKQIKHKMKAWAAERKINLEGEKEALIRRIHDYDITEEEFGNLTTLEGIERDVLKKLMKIEWLEREFIGNKEHSTSGSRKEKLCAFVRKGQEKGWITGMGIRDIRIPILQFADETLLLCDGIDEGLLHSKALLSLYEMMSGQNINWEKSGLFGVNAHAVAQNLAASILHCNRIQLPSSYLGLPLFQTKNNKALWNPIVEKYQRRLEGWKRQLLSQAGRATLIRATLAGIPNYWLSLIPCPANVEHKFLWCGTEQKVKYPLVRWKRVCRPKELGGMGLKRIKHMNEVMLSKWCWRFATEKEALWRHVIEKKYGKNSPDWLPRDRVVTSPIWKVVLKCMKKCYPILDIM</sequence>
<dbReference type="AlphaFoldDB" id="A0AAV7DYC6"/>
<evidence type="ECO:0000259" key="1">
    <source>
        <dbReference type="Pfam" id="PF03372"/>
    </source>
</evidence>
<proteinExistence type="predicted"/>
<dbReference type="SUPFAM" id="SSF56219">
    <property type="entry name" value="DNase I-like"/>
    <property type="match status" value="1"/>
</dbReference>
<dbReference type="Gene3D" id="3.60.10.10">
    <property type="entry name" value="Endonuclease/exonuclease/phosphatase"/>
    <property type="match status" value="1"/>
</dbReference>
<dbReference type="InterPro" id="IPR036691">
    <property type="entry name" value="Endo/exonu/phosph_ase_sf"/>
</dbReference>
<keyword evidence="3" id="KW-1185">Reference proteome</keyword>
<evidence type="ECO:0000313" key="3">
    <source>
        <dbReference type="Proteomes" id="UP000825729"/>
    </source>
</evidence>
<evidence type="ECO:0000313" key="2">
    <source>
        <dbReference type="EMBL" id="KAG9440626.1"/>
    </source>
</evidence>
<dbReference type="PANTHER" id="PTHR33116">
    <property type="entry name" value="REVERSE TRANSCRIPTASE ZINC-BINDING DOMAIN-CONTAINING PROTEIN-RELATED-RELATED"/>
    <property type="match status" value="1"/>
</dbReference>
<comment type="caution">
    <text evidence="2">The sequence shown here is derived from an EMBL/GenBank/DDBJ whole genome shotgun (WGS) entry which is preliminary data.</text>
</comment>
<dbReference type="Pfam" id="PF03372">
    <property type="entry name" value="Exo_endo_phos"/>
    <property type="match status" value="1"/>
</dbReference>
<name>A0AAV7DYC6_ARIFI</name>
<protein>
    <recommendedName>
        <fullName evidence="1">Endonuclease/exonuclease/phosphatase domain-containing protein</fullName>
    </recommendedName>
</protein>
<organism evidence="2 3">
    <name type="scientific">Aristolochia fimbriata</name>
    <name type="common">White veined hardy Dutchman's pipe vine</name>
    <dbReference type="NCBI Taxonomy" id="158543"/>
    <lineage>
        <taxon>Eukaryota</taxon>
        <taxon>Viridiplantae</taxon>
        <taxon>Streptophyta</taxon>
        <taxon>Embryophyta</taxon>
        <taxon>Tracheophyta</taxon>
        <taxon>Spermatophyta</taxon>
        <taxon>Magnoliopsida</taxon>
        <taxon>Magnoliidae</taxon>
        <taxon>Piperales</taxon>
        <taxon>Aristolochiaceae</taxon>
        <taxon>Aristolochia</taxon>
    </lineage>
</organism>
<accession>A0AAV7DYC6</accession>
<feature type="domain" description="Endonuclease/exonuclease/phosphatase" evidence="1">
    <location>
        <begin position="3"/>
        <end position="169"/>
    </location>
</feature>
<gene>
    <name evidence="2" type="ORF">H6P81_020791</name>
</gene>
<dbReference type="PANTHER" id="PTHR33116:SF78">
    <property type="entry name" value="OS12G0587133 PROTEIN"/>
    <property type="match status" value="1"/>
</dbReference>
<dbReference type="GO" id="GO:0003824">
    <property type="term" value="F:catalytic activity"/>
    <property type="evidence" value="ECO:0007669"/>
    <property type="project" value="InterPro"/>
</dbReference>
<dbReference type="EMBL" id="JAINDJ010000008">
    <property type="protein sequence ID" value="KAG9440626.1"/>
    <property type="molecule type" value="Genomic_DNA"/>
</dbReference>
<dbReference type="Proteomes" id="UP000825729">
    <property type="component" value="Unassembled WGS sequence"/>
</dbReference>
<reference evidence="2 3" key="1">
    <citation type="submission" date="2021-07" db="EMBL/GenBank/DDBJ databases">
        <title>The Aristolochia fimbriata genome: insights into angiosperm evolution, floral development and chemical biosynthesis.</title>
        <authorList>
            <person name="Jiao Y."/>
        </authorList>
    </citation>
    <scope>NUCLEOTIDE SEQUENCE [LARGE SCALE GENOMIC DNA]</scope>
    <source>
        <strain evidence="2">IBCAS-2021</strain>
        <tissue evidence="2">Leaf</tissue>
    </source>
</reference>